<dbReference type="InParanoid" id="A0A2S8SQE2"/>
<organism evidence="2 3">
    <name type="scientific">Abditibacterium utsteinense</name>
    <dbReference type="NCBI Taxonomy" id="1960156"/>
    <lineage>
        <taxon>Bacteria</taxon>
        <taxon>Pseudomonadati</taxon>
        <taxon>Abditibacteriota</taxon>
        <taxon>Abditibacteriia</taxon>
        <taxon>Abditibacteriales</taxon>
        <taxon>Abditibacteriaceae</taxon>
        <taxon>Abditibacterium</taxon>
    </lineage>
</organism>
<evidence type="ECO:0000256" key="1">
    <source>
        <dbReference type="SAM" id="Phobius"/>
    </source>
</evidence>
<keyword evidence="1" id="KW-1133">Transmembrane helix</keyword>
<feature type="transmembrane region" description="Helical" evidence="1">
    <location>
        <begin position="62"/>
        <end position="78"/>
    </location>
</feature>
<reference evidence="2 3" key="1">
    <citation type="journal article" date="2018" name="Syst. Appl. Microbiol.">
        <title>Abditibacterium utsteinense sp. nov., the first cultivated member of candidate phylum FBP, isolated from ice-free Antarctic soil samples.</title>
        <authorList>
            <person name="Tahon G."/>
            <person name="Tytgat B."/>
            <person name="Lebbe L."/>
            <person name="Carlier A."/>
            <person name="Willems A."/>
        </authorList>
    </citation>
    <scope>NUCLEOTIDE SEQUENCE [LARGE SCALE GENOMIC DNA]</scope>
    <source>
        <strain evidence="2 3">LMG 29911</strain>
    </source>
</reference>
<feature type="transmembrane region" description="Helical" evidence="1">
    <location>
        <begin position="167"/>
        <end position="185"/>
    </location>
</feature>
<dbReference type="Proteomes" id="UP000237684">
    <property type="component" value="Unassembled WGS sequence"/>
</dbReference>
<name>A0A2S8SQE2_9BACT</name>
<keyword evidence="1" id="KW-0472">Membrane</keyword>
<feature type="transmembrane region" description="Helical" evidence="1">
    <location>
        <begin position="128"/>
        <end position="147"/>
    </location>
</feature>
<gene>
    <name evidence="2" type="ORF">B1R32_11740</name>
</gene>
<accession>A0A2S8SQE2</accession>
<sequence length="222" mass="24325">MASLFASLTLLGVAILALFPDAALLPGDARLSEKTALIFLAATFFVALWPSLQKRIIAHRDAATFLLLCAFFVIFHIADRAGPREGFALKFSSLPDDSFAISYALRLAILGALVSFPAWFKDGGPQRFVFAALLLVGFFGLGSFWFLTRFYPVGVTETLDPTPLPTLFLQILGFASIAALCRAVTASQKWMRFIFCGMPLVLLLVWAKLQLFPLPVEAEDAE</sequence>
<dbReference type="EMBL" id="NIGF01000017">
    <property type="protein sequence ID" value="PQV62998.1"/>
    <property type="molecule type" value="Genomic_DNA"/>
</dbReference>
<evidence type="ECO:0000313" key="3">
    <source>
        <dbReference type="Proteomes" id="UP000237684"/>
    </source>
</evidence>
<keyword evidence="1" id="KW-0812">Transmembrane</keyword>
<proteinExistence type="predicted"/>
<comment type="caution">
    <text evidence="2">The sequence shown here is derived from an EMBL/GenBank/DDBJ whole genome shotgun (WGS) entry which is preliminary data.</text>
</comment>
<dbReference type="AlphaFoldDB" id="A0A2S8SQE2"/>
<feature type="transmembrane region" description="Helical" evidence="1">
    <location>
        <begin position="98"/>
        <end position="116"/>
    </location>
</feature>
<dbReference type="RefSeq" id="WP_106380872.1">
    <property type="nucleotide sequence ID" value="NZ_NIGF01000017.1"/>
</dbReference>
<keyword evidence="3" id="KW-1185">Reference proteome</keyword>
<evidence type="ECO:0000313" key="2">
    <source>
        <dbReference type="EMBL" id="PQV62998.1"/>
    </source>
</evidence>
<protein>
    <submittedName>
        <fullName evidence="2">Uncharacterized protein</fullName>
    </submittedName>
</protein>
<feature type="transmembrane region" description="Helical" evidence="1">
    <location>
        <begin position="34"/>
        <end position="50"/>
    </location>
</feature>
<feature type="transmembrane region" description="Helical" evidence="1">
    <location>
        <begin position="190"/>
        <end position="207"/>
    </location>
</feature>